<dbReference type="InParanoid" id="A0A2P5D5S0"/>
<reference evidence="3" key="1">
    <citation type="submission" date="2016-06" db="EMBL/GenBank/DDBJ databases">
        <title>Parallel loss of symbiosis genes in relatives of nitrogen-fixing non-legume Parasponia.</title>
        <authorList>
            <person name="Van Velzen R."/>
            <person name="Holmer R."/>
            <person name="Bu F."/>
            <person name="Rutten L."/>
            <person name="Van Zeijl A."/>
            <person name="Liu W."/>
            <person name="Santuari L."/>
            <person name="Cao Q."/>
            <person name="Sharma T."/>
            <person name="Shen D."/>
            <person name="Roswanjaya Y."/>
            <person name="Wardhani T."/>
            <person name="Kalhor M.S."/>
            <person name="Jansen J."/>
            <person name="Van den Hoogen J."/>
            <person name="Gungor B."/>
            <person name="Hartog M."/>
            <person name="Hontelez J."/>
            <person name="Verver J."/>
            <person name="Yang W.-C."/>
            <person name="Schijlen E."/>
            <person name="Repin R."/>
            <person name="Schilthuizen M."/>
            <person name="Schranz E."/>
            <person name="Heidstra R."/>
            <person name="Miyata K."/>
            <person name="Fedorova E."/>
            <person name="Kohlen W."/>
            <person name="Bisseling T."/>
            <person name="Smit S."/>
            <person name="Geurts R."/>
        </authorList>
    </citation>
    <scope>NUCLEOTIDE SEQUENCE [LARGE SCALE GENOMIC DNA]</scope>
    <source>
        <strain evidence="3">cv. RG33-2</strain>
    </source>
</reference>
<evidence type="ECO:0000313" key="3">
    <source>
        <dbReference type="Proteomes" id="UP000237000"/>
    </source>
</evidence>
<proteinExistence type="predicted"/>
<protein>
    <submittedName>
        <fullName evidence="2">Uncharacterized protein</fullName>
    </submittedName>
</protein>
<feature type="non-terminal residue" evidence="2">
    <location>
        <position position="1"/>
    </location>
</feature>
<organism evidence="2 3">
    <name type="scientific">Trema orientale</name>
    <name type="common">Charcoal tree</name>
    <name type="synonym">Celtis orientalis</name>
    <dbReference type="NCBI Taxonomy" id="63057"/>
    <lineage>
        <taxon>Eukaryota</taxon>
        <taxon>Viridiplantae</taxon>
        <taxon>Streptophyta</taxon>
        <taxon>Embryophyta</taxon>
        <taxon>Tracheophyta</taxon>
        <taxon>Spermatophyta</taxon>
        <taxon>Magnoliopsida</taxon>
        <taxon>eudicotyledons</taxon>
        <taxon>Gunneridae</taxon>
        <taxon>Pentapetalae</taxon>
        <taxon>rosids</taxon>
        <taxon>fabids</taxon>
        <taxon>Rosales</taxon>
        <taxon>Cannabaceae</taxon>
        <taxon>Trema</taxon>
    </lineage>
</organism>
<sequence length="51" mass="5407">NSDIMLLDPQDAIGQSFGGSETNSTPSIAHLGKTNFSTELQINEQTSPLNS</sequence>
<keyword evidence="3" id="KW-1185">Reference proteome</keyword>
<dbReference type="Proteomes" id="UP000237000">
    <property type="component" value="Unassembled WGS sequence"/>
</dbReference>
<dbReference type="EMBL" id="JXTC01000294">
    <property type="protein sequence ID" value="PON68568.1"/>
    <property type="molecule type" value="Genomic_DNA"/>
</dbReference>
<gene>
    <name evidence="2" type="ORF">TorRG33x02_261690</name>
</gene>
<feature type="region of interest" description="Disordered" evidence="1">
    <location>
        <begin position="14"/>
        <end position="51"/>
    </location>
</feature>
<evidence type="ECO:0000313" key="2">
    <source>
        <dbReference type="EMBL" id="PON68568.1"/>
    </source>
</evidence>
<comment type="caution">
    <text evidence="2">The sequence shown here is derived from an EMBL/GenBank/DDBJ whole genome shotgun (WGS) entry which is preliminary data.</text>
</comment>
<feature type="compositionally biased region" description="Polar residues" evidence="1">
    <location>
        <begin position="34"/>
        <end position="51"/>
    </location>
</feature>
<feature type="compositionally biased region" description="Polar residues" evidence="1">
    <location>
        <begin position="18"/>
        <end position="27"/>
    </location>
</feature>
<accession>A0A2P5D5S0</accession>
<name>A0A2P5D5S0_TREOI</name>
<dbReference type="AlphaFoldDB" id="A0A2P5D5S0"/>
<evidence type="ECO:0000256" key="1">
    <source>
        <dbReference type="SAM" id="MobiDB-lite"/>
    </source>
</evidence>